<evidence type="ECO:0000256" key="8">
    <source>
        <dbReference type="SAM" id="Phobius"/>
    </source>
</evidence>
<evidence type="ECO:0000256" key="7">
    <source>
        <dbReference type="SAM" id="MobiDB-lite"/>
    </source>
</evidence>
<dbReference type="AlphaFoldDB" id="A0A1L7XE33"/>
<evidence type="ECO:0000313" key="10">
    <source>
        <dbReference type="EMBL" id="CZR63273.1"/>
    </source>
</evidence>
<keyword evidence="11" id="KW-1185">Reference proteome</keyword>
<dbReference type="Pfam" id="PF13813">
    <property type="entry name" value="MBOAT_2"/>
    <property type="match status" value="1"/>
</dbReference>
<feature type="transmembrane region" description="Helical" evidence="8">
    <location>
        <begin position="346"/>
        <end position="365"/>
    </location>
</feature>
<evidence type="ECO:0000256" key="3">
    <source>
        <dbReference type="ARBA" id="ARBA00022679"/>
    </source>
</evidence>
<dbReference type="Proteomes" id="UP000184330">
    <property type="component" value="Unassembled WGS sequence"/>
</dbReference>
<dbReference type="OrthoDB" id="1077582at2759"/>
<evidence type="ECO:0000259" key="9">
    <source>
        <dbReference type="Pfam" id="PF13813"/>
    </source>
</evidence>
<evidence type="ECO:0000256" key="4">
    <source>
        <dbReference type="ARBA" id="ARBA00022692"/>
    </source>
</evidence>
<evidence type="ECO:0000256" key="6">
    <source>
        <dbReference type="ARBA" id="ARBA00023136"/>
    </source>
</evidence>
<dbReference type="PANTHER" id="PTHR31595:SF27">
    <property type="entry name" value="WAX SYNTHASE DOMAIN-CONTAINING PROTEIN-RELATED"/>
    <property type="match status" value="1"/>
</dbReference>
<organism evidence="10 11">
    <name type="scientific">Phialocephala subalpina</name>
    <dbReference type="NCBI Taxonomy" id="576137"/>
    <lineage>
        <taxon>Eukaryota</taxon>
        <taxon>Fungi</taxon>
        <taxon>Dikarya</taxon>
        <taxon>Ascomycota</taxon>
        <taxon>Pezizomycotina</taxon>
        <taxon>Leotiomycetes</taxon>
        <taxon>Helotiales</taxon>
        <taxon>Mollisiaceae</taxon>
        <taxon>Phialocephala</taxon>
        <taxon>Phialocephala fortinii species complex</taxon>
    </lineage>
</organism>
<proteinExistence type="inferred from homology"/>
<dbReference type="GO" id="GO:0006629">
    <property type="term" value="P:lipid metabolic process"/>
    <property type="evidence" value="ECO:0007669"/>
    <property type="project" value="InterPro"/>
</dbReference>
<feature type="transmembrane region" description="Helical" evidence="8">
    <location>
        <begin position="371"/>
        <end position="393"/>
    </location>
</feature>
<reference evidence="10 11" key="1">
    <citation type="submission" date="2016-03" db="EMBL/GenBank/DDBJ databases">
        <authorList>
            <person name="Ploux O."/>
        </authorList>
    </citation>
    <scope>NUCLEOTIDE SEQUENCE [LARGE SCALE GENOMIC DNA]</scope>
    <source>
        <strain evidence="10 11">UAMH 11012</strain>
    </source>
</reference>
<name>A0A1L7XE33_9HELO</name>
<evidence type="ECO:0000256" key="5">
    <source>
        <dbReference type="ARBA" id="ARBA00022989"/>
    </source>
</evidence>
<feature type="domain" description="Wax synthase" evidence="9">
    <location>
        <begin position="310"/>
        <end position="377"/>
    </location>
</feature>
<accession>A0A1L7XE33</accession>
<evidence type="ECO:0000256" key="2">
    <source>
        <dbReference type="ARBA" id="ARBA00007282"/>
    </source>
</evidence>
<keyword evidence="6 8" id="KW-0472">Membrane</keyword>
<keyword evidence="3" id="KW-0808">Transferase</keyword>
<feature type="transmembrane region" description="Helical" evidence="8">
    <location>
        <begin position="222"/>
        <end position="244"/>
    </location>
</feature>
<sequence>MDIVQGLNPWPFLALQLAPSTYILGFTVPSSILRPAILPIQVTCPYIVCINLKNFIPRLGWAATIACISTMFALSFLEMAILSKWSFETQGPAPKKSKSTSQNGKGKDSKITKKKDTTWNRLKFGFGSLMSFRDLNTPHETKNCPHFSSDPSYTPSYSKFLLTTLPKFVLCCLLLDVIESQPPPPDAPALFASSEIPLFRRLGEIGGEDVALRVGASLGFWMVLYCMLSCMSFFLGLICVGLGAEVKEWRPLMGPFSEAYTVRGFWGFVSIHSILTLARKLPLSRSNFLRYIRLVVQCSRREGQADPQPSKFWHQGTRKTFSNPSIFLVDNFPIPLPSLVSRYAKIFLTFYISGLVHVIGDYIFMPWSESWTVQFFIAQAVGIMLEDFVQWVWRTSIERKKGGETKTWKKVVGFVWVAVFMLVWSTPAWFFPNAGKNTGAKEGKLLPFSVIGYFVDR</sequence>
<feature type="transmembrane region" description="Helical" evidence="8">
    <location>
        <begin position="413"/>
        <end position="431"/>
    </location>
</feature>
<dbReference type="InterPro" id="IPR044851">
    <property type="entry name" value="Wax_synthase"/>
</dbReference>
<dbReference type="EMBL" id="FJOG01000023">
    <property type="protein sequence ID" value="CZR63273.1"/>
    <property type="molecule type" value="Genomic_DNA"/>
</dbReference>
<protein>
    <recommendedName>
        <fullName evidence="9">Wax synthase domain-containing protein</fullName>
    </recommendedName>
</protein>
<evidence type="ECO:0000313" key="11">
    <source>
        <dbReference type="Proteomes" id="UP000184330"/>
    </source>
</evidence>
<feature type="region of interest" description="Disordered" evidence="7">
    <location>
        <begin position="91"/>
        <end position="112"/>
    </location>
</feature>
<dbReference type="GO" id="GO:0016020">
    <property type="term" value="C:membrane"/>
    <property type="evidence" value="ECO:0007669"/>
    <property type="project" value="UniProtKB-SubCell"/>
</dbReference>
<dbReference type="InterPro" id="IPR032805">
    <property type="entry name" value="Wax_synthase_dom"/>
</dbReference>
<feature type="transmembrane region" description="Helical" evidence="8">
    <location>
        <begin position="61"/>
        <end position="82"/>
    </location>
</feature>
<comment type="subcellular location">
    <subcellularLocation>
        <location evidence="1">Membrane</location>
        <topology evidence="1">Multi-pass membrane protein</topology>
    </subcellularLocation>
</comment>
<dbReference type="GO" id="GO:0008374">
    <property type="term" value="F:O-acyltransferase activity"/>
    <property type="evidence" value="ECO:0007669"/>
    <property type="project" value="InterPro"/>
</dbReference>
<gene>
    <name evidence="10" type="ORF">PAC_13170</name>
</gene>
<keyword evidence="5 8" id="KW-1133">Transmembrane helix</keyword>
<comment type="similarity">
    <text evidence="2">Belongs to the wax synthase family.</text>
</comment>
<dbReference type="PANTHER" id="PTHR31595">
    <property type="entry name" value="LONG-CHAIN-ALCOHOL O-FATTY-ACYLTRANSFERASE 3-RELATED"/>
    <property type="match status" value="1"/>
</dbReference>
<keyword evidence="4 8" id="KW-0812">Transmembrane</keyword>
<evidence type="ECO:0000256" key="1">
    <source>
        <dbReference type="ARBA" id="ARBA00004141"/>
    </source>
</evidence>